<dbReference type="InterPro" id="IPR008030">
    <property type="entry name" value="NmrA-like"/>
</dbReference>
<dbReference type="AlphaFoldDB" id="A0A7I8W5E9"/>
<organism evidence="5 6">
    <name type="scientific">Dimorphilus gyrociliatus</name>
    <dbReference type="NCBI Taxonomy" id="2664684"/>
    <lineage>
        <taxon>Eukaryota</taxon>
        <taxon>Metazoa</taxon>
        <taxon>Spiralia</taxon>
        <taxon>Lophotrochozoa</taxon>
        <taxon>Annelida</taxon>
        <taxon>Polychaeta</taxon>
        <taxon>Polychaeta incertae sedis</taxon>
        <taxon>Dinophilidae</taxon>
        <taxon>Dimorphilus</taxon>
    </lineage>
</organism>
<comment type="similarity">
    <text evidence="1">Belongs to the NmrA-type oxidoreductase family.</text>
</comment>
<dbReference type="InterPro" id="IPR036291">
    <property type="entry name" value="NAD(P)-bd_dom_sf"/>
</dbReference>
<keyword evidence="2" id="KW-0521">NADP</keyword>
<gene>
    <name evidence="5" type="ORF">DGYR_LOCUS10644</name>
</gene>
<dbReference type="EMBL" id="CAJFCJ010000019">
    <property type="protein sequence ID" value="CAD5122903.1"/>
    <property type="molecule type" value="Genomic_DNA"/>
</dbReference>
<dbReference type="Proteomes" id="UP000549394">
    <property type="component" value="Unassembled WGS sequence"/>
</dbReference>
<feature type="domain" description="NmrA-like" evidence="4">
    <location>
        <begin position="4"/>
        <end position="238"/>
    </location>
</feature>
<dbReference type="PANTHER" id="PTHR42748:SF7">
    <property type="entry name" value="NMRA LIKE REDOX SENSOR 1-RELATED"/>
    <property type="match status" value="1"/>
</dbReference>
<dbReference type="Gene3D" id="3.90.25.10">
    <property type="entry name" value="UDP-galactose 4-epimerase, domain 1"/>
    <property type="match status" value="1"/>
</dbReference>
<comment type="caution">
    <text evidence="5">The sequence shown here is derived from an EMBL/GenBank/DDBJ whole genome shotgun (WGS) entry which is preliminary data.</text>
</comment>
<protein>
    <recommendedName>
        <fullName evidence="3">NmrA-like family domain-containing protein 1</fullName>
    </recommendedName>
</protein>
<evidence type="ECO:0000313" key="5">
    <source>
        <dbReference type="EMBL" id="CAD5122903.1"/>
    </source>
</evidence>
<accession>A0A7I8W5E9</accession>
<evidence type="ECO:0000256" key="1">
    <source>
        <dbReference type="ARBA" id="ARBA00006328"/>
    </source>
</evidence>
<evidence type="ECO:0000259" key="4">
    <source>
        <dbReference type="Pfam" id="PF05368"/>
    </source>
</evidence>
<keyword evidence="6" id="KW-1185">Reference proteome</keyword>
<evidence type="ECO:0000256" key="3">
    <source>
        <dbReference type="ARBA" id="ARBA00040296"/>
    </source>
</evidence>
<dbReference type="InterPro" id="IPR051164">
    <property type="entry name" value="NmrA-like_oxidored"/>
</dbReference>
<dbReference type="SUPFAM" id="SSF51735">
    <property type="entry name" value="NAD(P)-binding Rossmann-fold domains"/>
    <property type="match status" value="1"/>
</dbReference>
<dbReference type="Pfam" id="PF05368">
    <property type="entry name" value="NmrA"/>
    <property type="match status" value="1"/>
</dbReference>
<dbReference type="GO" id="GO:0005634">
    <property type="term" value="C:nucleus"/>
    <property type="evidence" value="ECO:0007669"/>
    <property type="project" value="TreeGrafter"/>
</dbReference>
<evidence type="ECO:0000313" key="6">
    <source>
        <dbReference type="Proteomes" id="UP000549394"/>
    </source>
</evidence>
<dbReference type="PANTHER" id="PTHR42748">
    <property type="entry name" value="NITROGEN METABOLITE REPRESSION PROTEIN NMRA FAMILY MEMBER"/>
    <property type="match status" value="1"/>
</dbReference>
<dbReference type="Gene3D" id="3.40.50.720">
    <property type="entry name" value="NAD(P)-binding Rossmann-like Domain"/>
    <property type="match status" value="1"/>
</dbReference>
<dbReference type="OrthoDB" id="300709at2759"/>
<sequence length="304" mass="34664">MEIVAVFDSSSPLSKSVAITLLKNNFVVRCLTTNRAECQILEHHGAELYSQDQIDDCLKGVQAAYVSTTSNFDSITSVQDEIDQGRTIAEACQRARVEHLIYSTQLSVAQVTGMTVRHMDAKSRVEDLLFKTSIPLTKVIIPPLYEYILEPSMIPTRLSDNQFGLEIPMSNVPLDLICLQDVGYVILEMIIQRKALVNKTLSLSATKLTVRDLASILTHNLTDYKFKDSQVTVEQYQERRRFKGVIDWSYQFDFYVRVDQKASIELTKHFYPHIKSFGQWVEENKAAIYNTLNKPMTPAMDPFH</sequence>
<name>A0A7I8W5E9_9ANNE</name>
<evidence type="ECO:0000256" key="2">
    <source>
        <dbReference type="ARBA" id="ARBA00022857"/>
    </source>
</evidence>
<proteinExistence type="inferred from homology"/>
<reference evidence="5 6" key="1">
    <citation type="submission" date="2020-08" db="EMBL/GenBank/DDBJ databases">
        <authorList>
            <person name="Hejnol A."/>
        </authorList>
    </citation>
    <scope>NUCLEOTIDE SEQUENCE [LARGE SCALE GENOMIC DNA]</scope>
</reference>